<accession>A0ACC1ACF3</accession>
<name>A0ACC1ACF3_9ROSI</name>
<sequence length="106" mass="11954">MNICLVLFLEELCKWPHDCVPYFEVMCILHTAVASSPLSRPVGWTGNMLYWVRSFKAWTLCLHYATEGGAGTYSGKPRRKVTIANSGEKPRASGMRKDEPPSDSFR</sequence>
<organism evidence="1 2">
    <name type="scientific">Pistacia atlantica</name>
    <dbReference type="NCBI Taxonomy" id="434234"/>
    <lineage>
        <taxon>Eukaryota</taxon>
        <taxon>Viridiplantae</taxon>
        <taxon>Streptophyta</taxon>
        <taxon>Embryophyta</taxon>
        <taxon>Tracheophyta</taxon>
        <taxon>Spermatophyta</taxon>
        <taxon>Magnoliopsida</taxon>
        <taxon>eudicotyledons</taxon>
        <taxon>Gunneridae</taxon>
        <taxon>Pentapetalae</taxon>
        <taxon>rosids</taxon>
        <taxon>malvids</taxon>
        <taxon>Sapindales</taxon>
        <taxon>Anacardiaceae</taxon>
        <taxon>Pistacia</taxon>
    </lineage>
</organism>
<evidence type="ECO:0000313" key="2">
    <source>
        <dbReference type="Proteomes" id="UP001164250"/>
    </source>
</evidence>
<evidence type="ECO:0000313" key="1">
    <source>
        <dbReference type="EMBL" id="KAJ0083924.1"/>
    </source>
</evidence>
<protein>
    <submittedName>
        <fullName evidence="1">Uncharacterized protein</fullName>
    </submittedName>
</protein>
<gene>
    <name evidence="1" type="ORF">Patl1_30652</name>
</gene>
<proteinExistence type="predicted"/>
<keyword evidence="2" id="KW-1185">Reference proteome</keyword>
<dbReference type="Proteomes" id="UP001164250">
    <property type="component" value="Chromosome 11"/>
</dbReference>
<reference evidence="2" key="1">
    <citation type="journal article" date="2023" name="G3 (Bethesda)">
        <title>Genome assembly and association tests identify interacting loci associated with vigor, precocity, and sex in interspecific pistachio rootstocks.</title>
        <authorList>
            <person name="Palmer W."/>
            <person name="Jacygrad E."/>
            <person name="Sagayaradj S."/>
            <person name="Cavanaugh K."/>
            <person name="Han R."/>
            <person name="Bertier L."/>
            <person name="Beede B."/>
            <person name="Kafkas S."/>
            <person name="Golino D."/>
            <person name="Preece J."/>
            <person name="Michelmore R."/>
        </authorList>
    </citation>
    <scope>NUCLEOTIDE SEQUENCE [LARGE SCALE GENOMIC DNA]</scope>
</reference>
<dbReference type="EMBL" id="CM047907">
    <property type="protein sequence ID" value="KAJ0083924.1"/>
    <property type="molecule type" value="Genomic_DNA"/>
</dbReference>
<comment type="caution">
    <text evidence="1">The sequence shown here is derived from an EMBL/GenBank/DDBJ whole genome shotgun (WGS) entry which is preliminary data.</text>
</comment>